<dbReference type="PANTHER" id="PTHR21581">
    <property type="entry name" value="D-ALANYL-D-ALANINE CARBOXYPEPTIDASE"/>
    <property type="match status" value="1"/>
</dbReference>
<dbReference type="GO" id="GO:0008360">
    <property type="term" value="P:regulation of cell shape"/>
    <property type="evidence" value="ECO:0007669"/>
    <property type="project" value="UniProtKB-KW"/>
</dbReference>
<dbReference type="AlphaFoldDB" id="A0A9D1ENH8"/>
<evidence type="ECO:0000313" key="17">
    <source>
        <dbReference type="EMBL" id="HIS24197.1"/>
    </source>
</evidence>
<evidence type="ECO:0000256" key="10">
    <source>
        <dbReference type="ARBA" id="ARBA00022984"/>
    </source>
</evidence>
<dbReference type="InterPro" id="IPR037167">
    <property type="entry name" value="Peptidase_S11_C_sf"/>
</dbReference>
<feature type="chain" id="PRO_5038910589" description="serine-type D-Ala-D-Ala carboxypeptidase" evidence="15">
    <location>
        <begin position="30"/>
        <end position="387"/>
    </location>
</feature>
<evidence type="ECO:0000256" key="5">
    <source>
        <dbReference type="ARBA" id="ARBA00022645"/>
    </source>
</evidence>
<evidence type="ECO:0000256" key="14">
    <source>
        <dbReference type="RuleBase" id="RU004016"/>
    </source>
</evidence>
<evidence type="ECO:0000256" key="15">
    <source>
        <dbReference type="SAM" id="SignalP"/>
    </source>
</evidence>
<dbReference type="EC" id="3.4.16.4" evidence="4"/>
<dbReference type="InterPro" id="IPR018044">
    <property type="entry name" value="Peptidase_S11"/>
</dbReference>
<dbReference type="Proteomes" id="UP000823982">
    <property type="component" value="Unassembled WGS sequence"/>
</dbReference>
<comment type="catalytic activity">
    <reaction evidence="12">
        <text>Preferential cleavage: (Ac)2-L-Lys-D-Ala-|-D-Ala. Also transpeptidation of peptidyl-alanyl moieties that are N-acyl substituents of D-alanine.</text>
        <dbReference type="EC" id="3.4.16.4"/>
    </reaction>
</comment>
<comment type="caution">
    <text evidence="17">The sequence shown here is derived from an EMBL/GenBank/DDBJ whole genome shotgun (WGS) entry which is preliminary data.</text>
</comment>
<reference evidence="17" key="2">
    <citation type="journal article" date="2021" name="PeerJ">
        <title>Extensive microbial diversity within the chicken gut microbiome revealed by metagenomics and culture.</title>
        <authorList>
            <person name="Gilroy R."/>
            <person name="Ravi A."/>
            <person name="Getino M."/>
            <person name="Pursley I."/>
            <person name="Horton D.L."/>
            <person name="Alikhan N.F."/>
            <person name="Baker D."/>
            <person name="Gharbi K."/>
            <person name="Hall N."/>
            <person name="Watson M."/>
            <person name="Adriaenssens E.M."/>
            <person name="Foster-Nyarko E."/>
            <person name="Jarju S."/>
            <person name="Secka A."/>
            <person name="Antonio M."/>
            <person name="Oren A."/>
            <person name="Chaudhuri R.R."/>
            <person name="La Ragione R."/>
            <person name="Hildebrand F."/>
            <person name="Pallen M.J."/>
        </authorList>
    </citation>
    <scope>NUCLEOTIDE SEQUENCE</scope>
    <source>
        <strain evidence="17">CHK157-1446</strain>
    </source>
</reference>
<reference evidence="17" key="1">
    <citation type="submission" date="2020-10" db="EMBL/GenBank/DDBJ databases">
        <authorList>
            <person name="Gilroy R."/>
        </authorList>
    </citation>
    <scope>NUCLEOTIDE SEQUENCE</scope>
    <source>
        <strain evidence="17">CHK157-1446</strain>
    </source>
</reference>
<sequence>MTVVKKITTAAAAILIFSFSVLHALPAAAQDLYLNSSQGVPYSYVLMEGTTGTLLYAENGNEPFIPFHASKLMTLLLLCEAMDRSELSLDSVITVSKNANSQQGAQVWLDVGEQILLDELVSAITVGNANDACVAIAEAVAGTEEDFVRQMNEKAAELGMTLTHYADSTGAGEGSITTAADTAILASALSKYDWLKEYMTTWMTTIRGGKAQLVSTNRLIRSYSGITGMKAYYHEECGNCLIASAERNGMSMICVIFGEPDEYQRFTTAKEKMNIGFSAYSIYKPKRTDVILQSVNVKGGVDDSVDTDAADMGCFVIRSGREEDIEIVTEYFDDVAAPVEAGQRVGRIVYMLDDEEVYASDIVATSSVKKMNMFYALLKTFCAVFAS</sequence>
<feature type="binding site" evidence="13">
    <location>
        <position position="230"/>
    </location>
    <ligand>
        <name>substrate</name>
    </ligand>
</feature>
<dbReference type="GO" id="GO:0009002">
    <property type="term" value="F:serine-type D-Ala-D-Ala carboxypeptidase activity"/>
    <property type="evidence" value="ECO:0007669"/>
    <property type="project" value="UniProtKB-EC"/>
</dbReference>
<dbReference type="Gene3D" id="2.60.410.10">
    <property type="entry name" value="D-Ala-D-Ala carboxypeptidase, C-terminal domain"/>
    <property type="match status" value="1"/>
</dbReference>
<comment type="similarity">
    <text evidence="3 14">Belongs to the peptidase S11 family.</text>
</comment>
<evidence type="ECO:0000256" key="7">
    <source>
        <dbReference type="ARBA" id="ARBA00022729"/>
    </source>
</evidence>
<keyword evidence="6" id="KW-0645">Protease</keyword>
<evidence type="ECO:0000256" key="6">
    <source>
        <dbReference type="ARBA" id="ARBA00022670"/>
    </source>
</evidence>
<organism evidence="17 18">
    <name type="scientific">Candidatus Faeciplasma gallinarum</name>
    <dbReference type="NCBI Taxonomy" id="2840799"/>
    <lineage>
        <taxon>Bacteria</taxon>
        <taxon>Bacillati</taxon>
        <taxon>Bacillota</taxon>
        <taxon>Clostridia</taxon>
        <taxon>Eubacteriales</taxon>
        <taxon>Oscillospiraceae</taxon>
        <taxon>Oscillospiraceae incertae sedis</taxon>
        <taxon>Candidatus Faeciplasma</taxon>
    </lineage>
</organism>
<dbReference type="SMART" id="SM00936">
    <property type="entry name" value="PBP5_C"/>
    <property type="match status" value="1"/>
</dbReference>
<dbReference type="Pfam" id="PF07943">
    <property type="entry name" value="PBP5_C"/>
    <property type="match status" value="1"/>
</dbReference>
<keyword evidence="11" id="KW-0961">Cell wall biogenesis/degradation</keyword>
<keyword evidence="9" id="KW-0133">Cell shape</keyword>
<gene>
    <name evidence="17" type="ORF">IAD01_02200</name>
</gene>
<keyword evidence="10" id="KW-0573">Peptidoglycan synthesis</keyword>
<evidence type="ECO:0000256" key="11">
    <source>
        <dbReference type="ARBA" id="ARBA00023316"/>
    </source>
</evidence>
<dbReference type="InterPro" id="IPR015956">
    <property type="entry name" value="Peniciliin-bd_prot_C_sf"/>
</dbReference>
<evidence type="ECO:0000256" key="8">
    <source>
        <dbReference type="ARBA" id="ARBA00022801"/>
    </source>
</evidence>
<dbReference type="PANTHER" id="PTHR21581:SF6">
    <property type="entry name" value="TRAFFICKING PROTEIN PARTICLE COMPLEX SUBUNIT 12"/>
    <property type="match status" value="1"/>
</dbReference>
<evidence type="ECO:0000313" key="18">
    <source>
        <dbReference type="Proteomes" id="UP000823982"/>
    </source>
</evidence>
<accession>A0A9D1ENH8</accession>
<dbReference type="Pfam" id="PF00768">
    <property type="entry name" value="Peptidase_S11"/>
    <property type="match status" value="1"/>
</dbReference>
<comment type="function">
    <text evidence="1">Removes C-terminal D-alanyl residues from sugar-peptide cell wall precursors.</text>
</comment>
<comment type="pathway">
    <text evidence="2">Cell wall biogenesis; peptidoglycan biosynthesis.</text>
</comment>
<protein>
    <recommendedName>
        <fullName evidence="4">serine-type D-Ala-D-Ala carboxypeptidase</fullName>
        <ecNumber evidence="4">3.4.16.4</ecNumber>
    </recommendedName>
</protein>
<name>A0A9D1ENH8_9FIRM</name>
<evidence type="ECO:0000256" key="1">
    <source>
        <dbReference type="ARBA" id="ARBA00003217"/>
    </source>
</evidence>
<dbReference type="EMBL" id="DVIR01000021">
    <property type="protein sequence ID" value="HIS24197.1"/>
    <property type="molecule type" value="Genomic_DNA"/>
</dbReference>
<evidence type="ECO:0000256" key="9">
    <source>
        <dbReference type="ARBA" id="ARBA00022960"/>
    </source>
</evidence>
<evidence type="ECO:0000259" key="16">
    <source>
        <dbReference type="SMART" id="SM00936"/>
    </source>
</evidence>
<dbReference type="InterPro" id="IPR012338">
    <property type="entry name" value="Beta-lactam/transpept-like"/>
</dbReference>
<keyword evidence="8" id="KW-0378">Hydrolase</keyword>
<dbReference type="GO" id="GO:0071555">
    <property type="term" value="P:cell wall organization"/>
    <property type="evidence" value="ECO:0007669"/>
    <property type="project" value="UniProtKB-KW"/>
</dbReference>
<dbReference type="SUPFAM" id="SSF69189">
    <property type="entry name" value="Penicillin-binding protein associated domain"/>
    <property type="match status" value="1"/>
</dbReference>
<dbReference type="PRINTS" id="PR00725">
    <property type="entry name" value="DADACBPTASE1"/>
</dbReference>
<evidence type="ECO:0000256" key="3">
    <source>
        <dbReference type="ARBA" id="ARBA00007164"/>
    </source>
</evidence>
<feature type="signal peptide" evidence="15">
    <location>
        <begin position="1"/>
        <end position="29"/>
    </location>
</feature>
<dbReference type="GO" id="GO:0009252">
    <property type="term" value="P:peptidoglycan biosynthetic process"/>
    <property type="evidence" value="ECO:0007669"/>
    <property type="project" value="UniProtKB-KW"/>
</dbReference>
<evidence type="ECO:0000256" key="13">
    <source>
        <dbReference type="PIRSR" id="PIRSR618044-2"/>
    </source>
</evidence>
<dbReference type="Gene3D" id="3.40.710.10">
    <property type="entry name" value="DD-peptidase/beta-lactamase superfamily"/>
    <property type="match status" value="1"/>
</dbReference>
<keyword evidence="5 17" id="KW-0121">Carboxypeptidase</keyword>
<proteinExistence type="inferred from homology"/>
<dbReference type="InterPro" id="IPR012907">
    <property type="entry name" value="Peptidase_S11_C"/>
</dbReference>
<evidence type="ECO:0000256" key="4">
    <source>
        <dbReference type="ARBA" id="ARBA00012448"/>
    </source>
</evidence>
<evidence type="ECO:0000256" key="2">
    <source>
        <dbReference type="ARBA" id="ARBA00004752"/>
    </source>
</evidence>
<feature type="domain" description="Peptidase S11 D-Ala-D-Ala carboxypeptidase A C-terminal" evidence="16">
    <location>
        <begin position="277"/>
        <end position="370"/>
    </location>
</feature>
<evidence type="ECO:0000256" key="12">
    <source>
        <dbReference type="ARBA" id="ARBA00034000"/>
    </source>
</evidence>
<dbReference type="SUPFAM" id="SSF56601">
    <property type="entry name" value="beta-lactamase/transpeptidase-like"/>
    <property type="match status" value="1"/>
</dbReference>
<dbReference type="InterPro" id="IPR001967">
    <property type="entry name" value="Peptidase_S11_N"/>
</dbReference>
<keyword evidence="7 15" id="KW-0732">Signal</keyword>
<dbReference type="GO" id="GO:0006508">
    <property type="term" value="P:proteolysis"/>
    <property type="evidence" value="ECO:0007669"/>
    <property type="project" value="UniProtKB-KW"/>
</dbReference>